<accession>A0A212J6C7</accession>
<dbReference type="EMBL" id="FLUO01000001">
    <property type="protein sequence ID" value="SBV94735.1"/>
    <property type="molecule type" value="Genomic_DNA"/>
</dbReference>
<evidence type="ECO:0000259" key="3">
    <source>
        <dbReference type="Pfam" id="PF03981"/>
    </source>
</evidence>
<organism evidence="4">
    <name type="scientific">uncultured Alphaproteobacteria bacterium</name>
    <dbReference type="NCBI Taxonomy" id="91750"/>
    <lineage>
        <taxon>Bacteria</taxon>
        <taxon>Pseudomonadati</taxon>
        <taxon>Pseudomonadota</taxon>
        <taxon>Alphaproteobacteria</taxon>
        <taxon>environmental samples</taxon>
    </lineage>
</organism>
<dbReference type="InterPro" id="IPR007129">
    <property type="entry name" value="Ubiqinol_cyt_c_chaperone_CPB3"/>
</dbReference>
<dbReference type="PIRSF" id="PIRSF032079">
    <property type="entry name" value="UCP032079"/>
    <property type="match status" value="1"/>
</dbReference>
<evidence type="ECO:0000256" key="2">
    <source>
        <dbReference type="ARBA" id="ARBA00006436"/>
    </source>
</evidence>
<feature type="domain" description="Ubiquinol-cytochrome c chaperone" evidence="3">
    <location>
        <begin position="34"/>
        <end position="172"/>
    </location>
</feature>
<evidence type="ECO:0000256" key="1">
    <source>
        <dbReference type="ARBA" id="ARBA00006407"/>
    </source>
</evidence>
<reference evidence="4" key="1">
    <citation type="submission" date="2016-04" db="EMBL/GenBank/DDBJ databases">
        <authorList>
            <person name="Evans L.H."/>
            <person name="Alamgir A."/>
            <person name="Owens N."/>
            <person name="Weber N.D."/>
            <person name="Virtaneva K."/>
            <person name="Barbian K."/>
            <person name="Babar A."/>
            <person name="Rosenke K."/>
        </authorList>
    </citation>
    <scope>NUCLEOTIDE SEQUENCE</scope>
    <source>
        <strain evidence="4">86</strain>
    </source>
</reference>
<dbReference type="PANTHER" id="PTHR12184:SF1">
    <property type="entry name" value="UBIQUINOL-CYTOCHROME-C REDUCTASE COMPLEX ASSEMBLY FACTOR 1"/>
    <property type="match status" value="1"/>
</dbReference>
<comment type="similarity">
    <text evidence="2">Belongs to the UPF0174 family.</text>
</comment>
<dbReference type="InterPro" id="IPR014569">
    <property type="entry name" value="Ubq_cyt-c_CBP3-rel"/>
</dbReference>
<gene>
    <name evidence="4" type="ORF">KL86APRO_10547</name>
</gene>
<dbReference type="InterPro" id="IPR021150">
    <property type="entry name" value="Ubiq_cyt_c_chap"/>
</dbReference>
<dbReference type="PANTHER" id="PTHR12184">
    <property type="entry name" value="UBIQUINOL-CYTOCHROME C REDUCTASE COMPLEX ASSEMBLY FACTOR 1 FAMILY MEMBER"/>
    <property type="match status" value="1"/>
</dbReference>
<protein>
    <submittedName>
        <fullName evidence="4">Ubiquinol-cytochrome C chaperone superfamily</fullName>
    </submittedName>
</protein>
<dbReference type="AlphaFoldDB" id="A0A212J6C7"/>
<name>A0A212J6C7_9PROT</name>
<evidence type="ECO:0000313" key="4">
    <source>
        <dbReference type="EMBL" id="SBV94735.1"/>
    </source>
</evidence>
<sequence length="184" mass="19637">MVLFRKSPRVAPGRAEAAYATILAASRRPGFYRDHGVPDTLDGRFDVLCLHAFLALRRLKAVGGDEAAALGQAIFDVMFLDLDGALREIGVSDIRIGKEVKKMAKAFLGRVAAYDAALGDSAALAEAVSRNVFRGAAEKPVAVAALAEYMVCAERALARRSDAEIVSGAFAFPDIEVQEVAPTR</sequence>
<proteinExistence type="inferred from homology"/>
<comment type="similarity">
    <text evidence="1">Belongs to the CBP3 family.</text>
</comment>
<dbReference type="Pfam" id="PF03981">
    <property type="entry name" value="Ubiq_cyt_C_chap"/>
    <property type="match status" value="1"/>
</dbReference>